<dbReference type="AlphaFoldDB" id="A0A3Q7IBH2"/>
<evidence type="ECO:0000256" key="1">
    <source>
        <dbReference type="ARBA" id="ARBA00022679"/>
    </source>
</evidence>
<dbReference type="InParanoid" id="A0A3Q7IBH2"/>
<keyword evidence="4" id="KW-1185">Reference proteome</keyword>
<dbReference type="Proteomes" id="UP000004994">
    <property type="component" value="Chromosome 10"/>
</dbReference>
<dbReference type="PANTHER" id="PTHR31625">
    <property type="match status" value="1"/>
</dbReference>
<keyword evidence="1" id="KW-0808">Transferase</keyword>
<accession>A0A3Q7IBH2</accession>
<dbReference type="GO" id="GO:0016747">
    <property type="term" value="F:acyltransferase activity, transferring groups other than amino-acyl groups"/>
    <property type="evidence" value="ECO:0007669"/>
    <property type="project" value="UniProtKB-ARBA"/>
</dbReference>
<dbReference type="PaxDb" id="4081-Solyc10g008680.1.1"/>
<keyword evidence="2" id="KW-0012">Acyltransferase</keyword>
<evidence type="ECO:0000313" key="3">
    <source>
        <dbReference type="EnsemblPlants" id="Solyc10g008680.2.1"/>
    </source>
</evidence>
<evidence type="ECO:0000256" key="2">
    <source>
        <dbReference type="ARBA" id="ARBA00023315"/>
    </source>
</evidence>
<sequence>MTSLLIEQCQVAPPPHGGAAELTLPLTYFDHMWFVFGYMRRILFYKLSISKLDFVQNIIPTLKHSLSLTLKHYTPLVGNIACPLNSSGYPELCYVTGDSVSDTFTETDMDFNHLIVTLFPNLGISIGFSNHHVACDGNIIVKFIRTWGLLNKLRGDEQCLANELIPFYDRSVIKDPYKQGTIIWDEMKQNMPEIGDIIVIPPLDRVRGTFIMERNNIVKLKNLILSRRPNLSYVTSFTITCAYIWTCLIKSKFAIEDEMIDEDVMEIFGCVADCRSRLNPPLPQSYFGNCLVTIASKASRVELVGKEGFITAVEVIGEAIKSQMKDVELILNCSWYREFCGINMKHTLSVSGSPKFNLYEVDFGWGRPEKIEIISIDNSSGISMSISKYKDSHGDLEVGLSLPKTRMNAFVAIFNHGLSFFFIQNIIPTLKHSLSLTLKHYLPLVGNLVCPWNSTGYPELRYVPGDSVSVTFSETDKDFDYLVSYDHIHNAKDFHPFVPKMAEPKDASGVQFTPVLAIQVTLFPNHGISISCISHHVVGDESTIVGFINSWALLNKNKGNDDHDDKFIVPFYDRSIVKDPYGLGDCIWEETKKHKKEMMSDIIVTPPDNNNNMVRGTFTIRRDHIEKLKNLILLTRPSLAHVTSYTVVGGYAWSCLVKSEGANEIINENVMECFGCGVNYRARFDPPLPSSYFGNCIIWYIASKKHVDLVGDEGFRVATESIGEIIYERNKDKEYVSNGEWLKEVGGASNEGRYLCDCWIAKI</sequence>
<dbReference type="FunCoup" id="A0A3Q7IBH2">
    <property type="interactions" value="297"/>
</dbReference>
<dbReference type="EnsemblPlants" id="Solyc10g008680.2.1">
    <property type="protein sequence ID" value="Solyc10g008680.2.1"/>
    <property type="gene ID" value="Solyc10g008680.2"/>
</dbReference>
<dbReference type="Gramene" id="Solyc10g008680.2.1">
    <property type="protein sequence ID" value="Solyc10g008680.2.1"/>
    <property type="gene ID" value="Solyc10g008680.2"/>
</dbReference>
<organism evidence="3">
    <name type="scientific">Solanum lycopersicum</name>
    <name type="common">Tomato</name>
    <name type="synonym">Lycopersicon esculentum</name>
    <dbReference type="NCBI Taxonomy" id="4081"/>
    <lineage>
        <taxon>Eukaryota</taxon>
        <taxon>Viridiplantae</taxon>
        <taxon>Streptophyta</taxon>
        <taxon>Embryophyta</taxon>
        <taxon>Tracheophyta</taxon>
        <taxon>Spermatophyta</taxon>
        <taxon>Magnoliopsida</taxon>
        <taxon>eudicotyledons</taxon>
        <taxon>Gunneridae</taxon>
        <taxon>Pentapetalae</taxon>
        <taxon>asterids</taxon>
        <taxon>lamiids</taxon>
        <taxon>Solanales</taxon>
        <taxon>Solanaceae</taxon>
        <taxon>Solanoideae</taxon>
        <taxon>Solaneae</taxon>
        <taxon>Solanum</taxon>
        <taxon>Solanum subgen. Lycopersicon</taxon>
    </lineage>
</organism>
<dbReference type="STRING" id="4081.A0A3Q7IBH2"/>
<reference evidence="3" key="1">
    <citation type="journal article" date="2012" name="Nature">
        <title>The tomato genome sequence provides insights into fleshy fruit evolution.</title>
        <authorList>
            <consortium name="Tomato Genome Consortium"/>
        </authorList>
    </citation>
    <scope>NUCLEOTIDE SEQUENCE [LARGE SCALE GENOMIC DNA]</scope>
    <source>
        <strain evidence="3">cv. Heinz 1706</strain>
    </source>
</reference>
<dbReference type="Gene3D" id="3.30.559.10">
    <property type="entry name" value="Chloramphenicol acetyltransferase-like domain"/>
    <property type="match status" value="5"/>
</dbReference>
<dbReference type="InterPro" id="IPR051504">
    <property type="entry name" value="Plant_metabolite_acyltrans"/>
</dbReference>
<evidence type="ECO:0000313" key="4">
    <source>
        <dbReference type="Proteomes" id="UP000004994"/>
    </source>
</evidence>
<proteinExistence type="predicted"/>
<reference evidence="3" key="2">
    <citation type="submission" date="2019-01" db="UniProtKB">
        <authorList>
            <consortium name="EnsemblPlants"/>
        </authorList>
    </citation>
    <scope>IDENTIFICATION</scope>
    <source>
        <strain evidence="3">cv. Heinz 1706</strain>
    </source>
</reference>
<dbReference type="FunFam" id="3.30.559.10:FF:000035">
    <property type="entry name" value="Phenolic glucoside malonyltransferase 1"/>
    <property type="match status" value="1"/>
</dbReference>
<protein>
    <recommendedName>
        <fullName evidence="5">Anthocyanin acyltransferase</fullName>
    </recommendedName>
</protein>
<dbReference type="InterPro" id="IPR023213">
    <property type="entry name" value="CAT-like_dom_sf"/>
</dbReference>
<evidence type="ECO:0008006" key="5">
    <source>
        <dbReference type="Google" id="ProtNLM"/>
    </source>
</evidence>
<name>A0A3Q7IBH2_SOLLC</name>
<dbReference type="Pfam" id="PF02458">
    <property type="entry name" value="Transferase"/>
    <property type="match status" value="2"/>
</dbReference>